<accession>A0A7V3ZZ68</accession>
<proteinExistence type="inferred from homology"/>
<evidence type="ECO:0000313" key="3">
    <source>
        <dbReference type="EMBL" id="HGL18354.1"/>
    </source>
</evidence>
<dbReference type="GO" id="GO:0051082">
    <property type="term" value="F:unfolded protein binding"/>
    <property type="evidence" value="ECO:0007669"/>
    <property type="project" value="InterPro"/>
</dbReference>
<dbReference type="GO" id="GO:0005829">
    <property type="term" value="C:cytosol"/>
    <property type="evidence" value="ECO:0007669"/>
    <property type="project" value="TreeGrafter"/>
</dbReference>
<evidence type="ECO:0000256" key="2">
    <source>
        <dbReference type="ARBA" id="ARBA00022729"/>
    </source>
</evidence>
<dbReference type="Gene3D" id="3.40.50.10070">
    <property type="entry name" value="TolB, N-terminal domain"/>
    <property type="match status" value="1"/>
</dbReference>
<evidence type="ECO:0000256" key="1">
    <source>
        <dbReference type="ARBA" id="ARBA00009091"/>
    </source>
</evidence>
<dbReference type="GO" id="GO:0050821">
    <property type="term" value="P:protein stabilization"/>
    <property type="evidence" value="ECO:0007669"/>
    <property type="project" value="TreeGrafter"/>
</dbReference>
<dbReference type="Gene3D" id="3.30.910.20">
    <property type="entry name" value="Skp domain"/>
    <property type="match status" value="1"/>
</dbReference>
<dbReference type="InterPro" id="IPR005632">
    <property type="entry name" value="Chaperone_Skp"/>
</dbReference>
<dbReference type="Pfam" id="PF03938">
    <property type="entry name" value="OmpH"/>
    <property type="match status" value="1"/>
</dbReference>
<comment type="similarity">
    <text evidence="1">Belongs to the Skp family.</text>
</comment>
<comment type="caution">
    <text evidence="3">The sequence shown here is derived from an EMBL/GenBank/DDBJ whole genome shotgun (WGS) entry which is preliminary data.</text>
</comment>
<dbReference type="EMBL" id="DTDJ01000051">
    <property type="protein sequence ID" value="HGL18354.1"/>
    <property type="molecule type" value="Genomic_DNA"/>
</dbReference>
<dbReference type="SUPFAM" id="SSF111384">
    <property type="entry name" value="OmpH-like"/>
    <property type="match status" value="1"/>
</dbReference>
<dbReference type="PANTHER" id="PTHR35089:SF1">
    <property type="entry name" value="CHAPERONE PROTEIN SKP"/>
    <property type="match status" value="1"/>
</dbReference>
<dbReference type="AlphaFoldDB" id="A0A7V3ZZ68"/>
<dbReference type="InterPro" id="IPR024930">
    <property type="entry name" value="Skp_dom_sf"/>
</dbReference>
<organism evidence="3">
    <name type="scientific">candidate division WOR-3 bacterium</name>
    <dbReference type="NCBI Taxonomy" id="2052148"/>
    <lineage>
        <taxon>Bacteria</taxon>
        <taxon>Bacteria division WOR-3</taxon>
    </lineage>
</organism>
<dbReference type="PANTHER" id="PTHR35089">
    <property type="entry name" value="CHAPERONE PROTEIN SKP"/>
    <property type="match status" value="1"/>
</dbReference>
<protein>
    <submittedName>
        <fullName evidence="3">OmpH family outer membrane protein</fullName>
    </submittedName>
</protein>
<reference evidence="3" key="1">
    <citation type="journal article" date="2020" name="mSystems">
        <title>Genome- and Community-Level Interaction Insights into Carbon Utilization and Element Cycling Functions of Hydrothermarchaeota in Hydrothermal Sediment.</title>
        <authorList>
            <person name="Zhou Z."/>
            <person name="Liu Y."/>
            <person name="Xu W."/>
            <person name="Pan J."/>
            <person name="Luo Z.H."/>
            <person name="Li M."/>
        </authorList>
    </citation>
    <scope>NUCLEOTIDE SEQUENCE [LARGE SCALE GENOMIC DNA]</scope>
    <source>
        <strain evidence="3">SpSt-69</strain>
    </source>
</reference>
<name>A0A7V3ZZ68_UNCW3</name>
<dbReference type="SMART" id="SM00935">
    <property type="entry name" value="OmpH"/>
    <property type="match status" value="1"/>
</dbReference>
<sequence>MPSDNRSYNNRGTGEKTGGLEVLKKSVVALLLISITPTLHSKDLSIATVDMNRIFNEYTEFQEAKRELDRFVLEWERQRDSLKQYVDSLKNLLEIEKPGLTEKGRQKRELEIQRAQEAYSNFVKSIWGDNGLFYKKSSELLEPYYGKIQETIKNVANANGIDLVLNKDSRVVLYVSNSQDITEKVLQELNKTYAQQTPAEKKRYRIAIFPLMEAEPGAQKLQLGSRLQKSIYQGITGNVLFDIIPNDQVNKEISRSNLTNDKLFPETCQQIALSLNADYFVCGTVETSGENVQFVYQLYRTATGERLQEITGSAANPRESLDVESLQKARLLSQQFKP</sequence>
<gene>
    <name evidence="3" type="ORF">ENU66_08510</name>
</gene>
<keyword evidence="2" id="KW-0732">Signal</keyword>